<keyword evidence="7" id="KW-0443">Lipid metabolism</keyword>
<dbReference type="EMBL" id="RSCK01000131">
    <property type="protein sequence ID" value="RUT01149.1"/>
    <property type="molecule type" value="Genomic_DNA"/>
</dbReference>
<evidence type="ECO:0000256" key="13">
    <source>
        <dbReference type="ARBA" id="ARBA00049723"/>
    </source>
</evidence>
<sequence>MTDIKAIVIGSGFGGAVAALRLGRAGVETLVLERGRRWTIEDPTKNATFATFRNPDRRAEWLNTVTKTPGYEGIPIEKYTGVLEILERGDYKFLVGCGVGGGSLAYGGILIQPPQELFEQVFPSSINYDEMDAVYFPRVHSIIGSAPIPDDVLESEYYLGLKVLEQHALKAGFPYVESTNCGLINGVNRFPMGIDWDIVREEMVGKRVPSVIAAEFWFGNNSGGKKTLDRNYLKLAEETGAVEIRTHHVVTKVAERPEGGYAVVVDIINDSGEVMTRQTLTCEYLFMAAGVMGTCELLIKAKAKGDLPKINDRIGQGFGNDGDTYAFRTNLSETTNPHLGGPGAIAVLNYDNPIFPCVMMRAPLPRFERDFPNKNVIGSFVFAMTPYRGNFSYDPASDTVQLNFASDPKAKEAAKYLAELLSEKNGGEVPPIASQTTGHQLGGACMGQVCDDCGRVEGHSHLYVVDGALIPGSSTCVNPALTIAAIAERCLERILAEDIQHS</sequence>
<comment type="similarity">
    <text evidence="2">Belongs to the GMC oxidoreductase family.</text>
</comment>
<evidence type="ECO:0000256" key="8">
    <source>
        <dbReference type="ARBA" id="ARBA00023166"/>
    </source>
</evidence>
<dbReference type="InterPro" id="IPR036188">
    <property type="entry name" value="FAD/NAD-bd_sf"/>
</dbReference>
<evidence type="ECO:0000256" key="1">
    <source>
        <dbReference type="ARBA" id="ARBA00001974"/>
    </source>
</evidence>
<keyword evidence="10" id="KW-0413">Isomerase</keyword>
<keyword evidence="5" id="KW-0274">FAD</keyword>
<feature type="domain" description="Glucose-methanol-choline oxidoreductase C-terminal" evidence="16">
    <location>
        <begin position="434"/>
        <end position="487"/>
    </location>
</feature>
<dbReference type="Pfam" id="PF13450">
    <property type="entry name" value="NAD_binding_8"/>
    <property type="match status" value="1"/>
</dbReference>
<comment type="cofactor">
    <cofactor evidence="1">
        <name>FAD</name>
        <dbReference type="ChEBI" id="CHEBI:57692"/>
    </cofactor>
</comment>
<evidence type="ECO:0000256" key="2">
    <source>
        <dbReference type="ARBA" id="ARBA00010790"/>
    </source>
</evidence>
<evidence type="ECO:0000256" key="6">
    <source>
        <dbReference type="ARBA" id="ARBA00023002"/>
    </source>
</evidence>
<evidence type="ECO:0000256" key="4">
    <source>
        <dbReference type="ARBA" id="ARBA00022630"/>
    </source>
</evidence>
<evidence type="ECO:0000256" key="11">
    <source>
        <dbReference type="ARBA" id="ARBA00038856"/>
    </source>
</evidence>
<dbReference type="EC" id="5.3.3.1" evidence="11"/>
<gene>
    <name evidence="17" type="ORF">DSM107010_66160</name>
</gene>
<evidence type="ECO:0000256" key="7">
    <source>
        <dbReference type="ARBA" id="ARBA00023098"/>
    </source>
</evidence>
<dbReference type="InterPro" id="IPR052542">
    <property type="entry name" value="Cholesterol_Oxidase"/>
</dbReference>
<protein>
    <recommendedName>
        <fullName evidence="14">Cholesterol oxidase</fullName>
        <ecNumber evidence="13">1.1.3.6</ecNumber>
        <ecNumber evidence="11">5.3.3.1</ecNumber>
    </recommendedName>
    <alternativeName>
        <fullName evidence="15">Cholesterol isomerase</fullName>
    </alternativeName>
</protein>
<evidence type="ECO:0000256" key="3">
    <source>
        <dbReference type="ARBA" id="ARBA00022548"/>
    </source>
</evidence>
<name>A0AB37U9J6_9CYAN</name>
<reference evidence="17 18" key="1">
    <citation type="journal article" date="2019" name="Genome Biol. Evol.">
        <title>Day and night: Metabolic profiles and evolutionary relationships of six axenic non-marine cyanobacteria.</title>
        <authorList>
            <person name="Will S.E."/>
            <person name="Henke P."/>
            <person name="Boedeker C."/>
            <person name="Huang S."/>
            <person name="Brinkmann H."/>
            <person name="Rohde M."/>
            <person name="Jarek M."/>
            <person name="Friedl T."/>
            <person name="Seufert S."/>
            <person name="Schumacher M."/>
            <person name="Overmann J."/>
            <person name="Neumann-Schaal M."/>
            <person name="Petersen J."/>
        </authorList>
    </citation>
    <scope>NUCLEOTIDE SEQUENCE [LARGE SCALE GENOMIC DNA]</scope>
    <source>
        <strain evidence="17 18">SAG 39.79</strain>
    </source>
</reference>
<comment type="caution">
    <text evidence="17">The sequence shown here is derived from an EMBL/GenBank/DDBJ whole genome shotgun (WGS) entry which is preliminary data.</text>
</comment>
<organism evidence="17 18">
    <name type="scientific">Chroococcidiopsis cubana SAG 39.79</name>
    <dbReference type="NCBI Taxonomy" id="388085"/>
    <lineage>
        <taxon>Bacteria</taxon>
        <taxon>Bacillati</taxon>
        <taxon>Cyanobacteriota</taxon>
        <taxon>Cyanophyceae</taxon>
        <taxon>Chroococcidiopsidales</taxon>
        <taxon>Chroococcidiopsidaceae</taxon>
        <taxon>Chroococcidiopsis</taxon>
    </lineage>
</organism>
<dbReference type="RefSeq" id="WP_106167785.1">
    <property type="nucleotide sequence ID" value="NZ_JAVKZF010000003.1"/>
</dbReference>
<dbReference type="SUPFAM" id="SSF51905">
    <property type="entry name" value="FAD/NAD(P)-binding domain"/>
    <property type="match status" value="1"/>
</dbReference>
<proteinExistence type="inferred from homology"/>
<dbReference type="EC" id="1.1.3.6" evidence="13"/>
<dbReference type="GO" id="GO:0004769">
    <property type="term" value="F:steroid Delta-isomerase activity"/>
    <property type="evidence" value="ECO:0007669"/>
    <property type="project" value="UniProtKB-EC"/>
</dbReference>
<dbReference type="GO" id="GO:0016995">
    <property type="term" value="F:cholesterol oxidase activity"/>
    <property type="evidence" value="ECO:0007669"/>
    <property type="project" value="UniProtKB-EC"/>
</dbReference>
<evidence type="ECO:0000313" key="18">
    <source>
        <dbReference type="Proteomes" id="UP000282574"/>
    </source>
</evidence>
<dbReference type="InterPro" id="IPR007867">
    <property type="entry name" value="GMC_OxRtase_C"/>
</dbReference>
<dbReference type="AlphaFoldDB" id="A0AB37U9J6"/>
<keyword evidence="9" id="KW-0753">Steroid metabolism</keyword>
<evidence type="ECO:0000256" key="10">
    <source>
        <dbReference type="ARBA" id="ARBA00023235"/>
    </source>
</evidence>
<evidence type="ECO:0000259" key="16">
    <source>
        <dbReference type="Pfam" id="PF05199"/>
    </source>
</evidence>
<evidence type="ECO:0000313" key="17">
    <source>
        <dbReference type="EMBL" id="RUT01149.1"/>
    </source>
</evidence>
<dbReference type="PANTHER" id="PTHR47470">
    <property type="entry name" value="CHOLESTEROL OXIDASE"/>
    <property type="match status" value="1"/>
</dbReference>
<accession>A0AB37U9J6</accession>
<evidence type="ECO:0000256" key="12">
    <source>
        <dbReference type="ARBA" id="ARBA00049645"/>
    </source>
</evidence>
<dbReference type="GO" id="GO:0008203">
    <property type="term" value="P:cholesterol metabolic process"/>
    <property type="evidence" value="ECO:0007669"/>
    <property type="project" value="UniProtKB-KW"/>
</dbReference>
<evidence type="ECO:0000256" key="14">
    <source>
        <dbReference type="ARBA" id="ARBA00049744"/>
    </source>
</evidence>
<evidence type="ECO:0000256" key="5">
    <source>
        <dbReference type="ARBA" id="ARBA00022827"/>
    </source>
</evidence>
<keyword evidence="8" id="KW-1207">Sterol metabolism</keyword>
<evidence type="ECO:0000256" key="9">
    <source>
        <dbReference type="ARBA" id="ARBA00023221"/>
    </source>
</evidence>
<evidence type="ECO:0000256" key="15">
    <source>
        <dbReference type="ARBA" id="ARBA00049778"/>
    </source>
</evidence>
<dbReference type="Pfam" id="PF05199">
    <property type="entry name" value="GMC_oxred_C"/>
    <property type="match status" value="1"/>
</dbReference>
<comment type="pathway">
    <text evidence="12">Steroid metabolism; cholesterol degradation.</text>
</comment>
<keyword evidence="4" id="KW-0285">Flavoprotein</keyword>
<keyword evidence="3" id="KW-0153">Cholesterol metabolism</keyword>
<keyword evidence="18" id="KW-1185">Reference proteome</keyword>
<dbReference type="Proteomes" id="UP000282574">
    <property type="component" value="Unassembled WGS sequence"/>
</dbReference>
<dbReference type="Gene3D" id="3.50.50.60">
    <property type="entry name" value="FAD/NAD(P)-binding domain"/>
    <property type="match status" value="1"/>
</dbReference>
<dbReference type="SUPFAM" id="SSF54373">
    <property type="entry name" value="FAD-linked reductases, C-terminal domain"/>
    <property type="match status" value="1"/>
</dbReference>
<dbReference type="Gene3D" id="3.30.410.10">
    <property type="entry name" value="Cholesterol Oxidase, domain 2"/>
    <property type="match status" value="1"/>
</dbReference>
<keyword evidence="6" id="KW-0560">Oxidoreductase</keyword>
<dbReference type="PANTHER" id="PTHR47470:SF1">
    <property type="entry name" value="FAD-DEPENDENT OXIDOREDUCTASE 2 FAD BINDING DOMAIN-CONTAINING PROTEIN"/>
    <property type="match status" value="1"/>
</dbReference>